<sequence length="347" mass="38394">MEIDQGLLESLPLGQRQRLVRRMRGAQVRGYYEREKAQQRQQDPDGAPRSLRPGQTLKVRFHLADMLQDAIARQDNKEALQLLKEGADPLTPTCSGGSLLHLCARSDNAFMAEVLIDRGLGVDQQDEDFWTPMHVACACDSPDVVLLLLVAGASVLLQDGSGNLPLDYALEGTESSSILLTYLEEQGVDLASLRQMKLQRPTRMLADVTHLLASGGDVNEKNEEGVTLLHMACASGYREVVCLLLDHGGDVNVGDSLYWTPLHLAAKHGQTHLVKLLLGRQANPHLLNCREEKASDIAATEFIEEMLLKAEMAWEENGKEPFCVPELPQEETYEEILPECPALPSRL</sequence>
<name>A0ABM3XGB4_ERIEU</name>
<evidence type="ECO:0000313" key="3">
    <source>
        <dbReference type="Proteomes" id="UP001652624"/>
    </source>
</evidence>
<dbReference type="PANTHER" id="PTHR47335:SF1">
    <property type="entry name" value="UNCONVENTIONAL MYOSIN-XVI"/>
    <property type="match status" value="1"/>
</dbReference>
<keyword evidence="1" id="KW-0040">ANK repeat</keyword>
<dbReference type="InterPro" id="IPR052838">
    <property type="entry name" value="Myosin-XVI"/>
</dbReference>
<dbReference type="GeneID" id="103126939"/>
<dbReference type="SMART" id="SM00248">
    <property type="entry name" value="ANK"/>
    <property type="match status" value="5"/>
</dbReference>
<dbReference type="Gene3D" id="1.25.40.20">
    <property type="entry name" value="Ankyrin repeat-containing domain"/>
    <property type="match status" value="2"/>
</dbReference>
<feature type="non-terminal residue" evidence="4">
    <location>
        <position position="347"/>
    </location>
</feature>
<evidence type="ECO:0000256" key="1">
    <source>
        <dbReference type="PROSITE-ProRule" id="PRU00023"/>
    </source>
</evidence>
<protein>
    <submittedName>
        <fullName evidence="4">Unconventional myosin-XVI</fullName>
    </submittedName>
</protein>
<dbReference type="RefSeq" id="XP_060047861.1">
    <property type="nucleotide sequence ID" value="XM_060191878.1"/>
</dbReference>
<feature type="repeat" description="ANK" evidence="1">
    <location>
        <begin position="224"/>
        <end position="256"/>
    </location>
</feature>
<feature type="repeat" description="ANK" evidence="1">
    <location>
        <begin position="95"/>
        <end position="127"/>
    </location>
</feature>
<proteinExistence type="predicted"/>
<dbReference type="PROSITE" id="PS50088">
    <property type="entry name" value="ANK_REPEAT"/>
    <property type="match status" value="4"/>
</dbReference>
<evidence type="ECO:0000256" key="2">
    <source>
        <dbReference type="SAM" id="MobiDB-lite"/>
    </source>
</evidence>
<dbReference type="Proteomes" id="UP001652624">
    <property type="component" value="Chromosome 5"/>
</dbReference>
<feature type="repeat" description="ANK" evidence="1">
    <location>
        <begin position="128"/>
        <end position="160"/>
    </location>
</feature>
<reference evidence="4" key="1">
    <citation type="submission" date="2025-08" db="UniProtKB">
        <authorList>
            <consortium name="RefSeq"/>
        </authorList>
    </citation>
    <scope>IDENTIFICATION</scope>
</reference>
<dbReference type="InterPro" id="IPR036770">
    <property type="entry name" value="Ankyrin_rpt-contain_sf"/>
</dbReference>
<gene>
    <name evidence="4" type="primary">MYO16</name>
</gene>
<feature type="repeat" description="ANK" evidence="1">
    <location>
        <begin position="260"/>
        <end position="289"/>
    </location>
</feature>
<organism evidence="3 4">
    <name type="scientific">Erinaceus europaeus</name>
    <name type="common">Western European hedgehog</name>
    <dbReference type="NCBI Taxonomy" id="9365"/>
    <lineage>
        <taxon>Eukaryota</taxon>
        <taxon>Metazoa</taxon>
        <taxon>Chordata</taxon>
        <taxon>Craniata</taxon>
        <taxon>Vertebrata</taxon>
        <taxon>Euteleostomi</taxon>
        <taxon>Mammalia</taxon>
        <taxon>Eutheria</taxon>
        <taxon>Laurasiatheria</taxon>
        <taxon>Eulipotyphla</taxon>
        <taxon>Erinaceidae</taxon>
        <taxon>Erinaceinae</taxon>
        <taxon>Erinaceus</taxon>
    </lineage>
</organism>
<dbReference type="PANTHER" id="PTHR47335">
    <property type="entry name" value="UNCONVENTIONAL MYOSIN-XVI"/>
    <property type="match status" value="1"/>
</dbReference>
<accession>A0ABM3XGB4</accession>
<keyword evidence="3" id="KW-1185">Reference proteome</keyword>
<evidence type="ECO:0000313" key="4">
    <source>
        <dbReference type="RefSeq" id="XP_060047861.1"/>
    </source>
</evidence>
<dbReference type="Pfam" id="PF12796">
    <property type="entry name" value="Ank_2"/>
    <property type="match status" value="2"/>
</dbReference>
<dbReference type="PROSITE" id="PS50297">
    <property type="entry name" value="ANK_REP_REGION"/>
    <property type="match status" value="2"/>
</dbReference>
<feature type="region of interest" description="Disordered" evidence="2">
    <location>
        <begin position="31"/>
        <end position="52"/>
    </location>
</feature>
<dbReference type="SUPFAM" id="SSF48403">
    <property type="entry name" value="Ankyrin repeat"/>
    <property type="match status" value="1"/>
</dbReference>
<dbReference type="InterPro" id="IPR002110">
    <property type="entry name" value="Ankyrin_rpt"/>
</dbReference>